<feature type="transmembrane region" description="Helical" evidence="8">
    <location>
        <begin position="224"/>
        <end position="245"/>
    </location>
</feature>
<evidence type="ECO:0000256" key="4">
    <source>
        <dbReference type="ARBA" id="ARBA00022692"/>
    </source>
</evidence>
<evidence type="ECO:0000256" key="8">
    <source>
        <dbReference type="SAM" id="Phobius"/>
    </source>
</evidence>
<proteinExistence type="predicted"/>
<feature type="transmembrane region" description="Helical" evidence="8">
    <location>
        <begin position="331"/>
        <end position="349"/>
    </location>
</feature>
<dbReference type="Proteomes" id="UP000057820">
    <property type="component" value="Chromosome 1"/>
</dbReference>
<feature type="transmembrane region" description="Helical" evidence="8">
    <location>
        <begin position="47"/>
        <end position="67"/>
    </location>
</feature>
<dbReference type="NCBIfam" id="TIGR00711">
    <property type="entry name" value="efflux_EmrB"/>
    <property type="match status" value="1"/>
</dbReference>
<gene>
    <name evidence="10" type="primary">qacA_5</name>
    <name evidence="10" type="ORF">ERS450000_02675</name>
</gene>
<feature type="domain" description="Major facilitator superfamily (MFS) profile" evidence="9">
    <location>
        <begin position="12"/>
        <end position="503"/>
    </location>
</feature>
<evidence type="ECO:0000256" key="7">
    <source>
        <dbReference type="SAM" id="MobiDB-lite"/>
    </source>
</evidence>
<keyword evidence="5 8" id="KW-1133">Transmembrane helix</keyword>
<evidence type="ECO:0000259" key="9">
    <source>
        <dbReference type="PROSITE" id="PS50850"/>
    </source>
</evidence>
<name>A0A0H5NRD9_NOCFR</name>
<dbReference type="EMBL" id="LN868938">
    <property type="protein sequence ID" value="CRY77947.1"/>
    <property type="molecule type" value="Genomic_DNA"/>
</dbReference>
<comment type="subcellular location">
    <subcellularLocation>
        <location evidence="1">Cell membrane</location>
        <topology evidence="1">Multi-pass membrane protein</topology>
    </subcellularLocation>
</comment>
<dbReference type="GO" id="GO:0022857">
    <property type="term" value="F:transmembrane transporter activity"/>
    <property type="evidence" value="ECO:0007669"/>
    <property type="project" value="InterPro"/>
</dbReference>
<feature type="transmembrane region" description="Helical" evidence="8">
    <location>
        <begin position="162"/>
        <end position="186"/>
    </location>
</feature>
<evidence type="ECO:0000256" key="1">
    <source>
        <dbReference type="ARBA" id="ARBA00004651"/>
    </source>
</evidence>
<dbReference type="AlphaFoldDB" id="A0A0H5NRD9"/>
<dbReference type="PANTHER" id="PTHR42718:SF42">
    <property type="entry name" value="EXPORT PROTEIN"/>
    <property type="match status" value="1"/>
</dbReference>
<feature type="transmembrane region" description="Helical" evidence="8">
    <location>
        <begin position="136"/>
        <end position="156"/>
    </location>
</feature>
<feature type="compositionally biased region" description="Low complexity" evidence="7">
    <location>
        <begin position="504"/>
        <end position="514"/>
    </location>
</feature>
<dbReference type="Gene3D" id="1.20.1720.10">
    <property type="entry name" value="Multidrug resistance protein D"/>
    <property type="match status" value="1"/>
</dbReference>
<reference evidence="11" key="1">
    <citation type="submission" date="2015-03" db="EMBL/GenBank/DDBJ databases">
        <authorList>
            <consortium name="Pathogen Informatics"/>
        </authorList>
    </citation>
    <scope>NUCLEOTIDE SEQUENCE [LARGE SCALE GENOMIC DNA]</scope>
    <source>
        <strain evidence="11">NCTC11134</strain>
    </source>
</reference>
<keyword evidence="6 8" id="KW-0472">Membrane</keyword>
<dbReference type="InterPro" id="IPR036259">
    <property type="entry name" value="MFS_trans_sf"/>
</dbReference>
<dbReference type="InterPro" id="IPR004638">
    <property type="entry name" value="EmrB-like"/>
</dbReference>
<dbReference type="CDD" id="cd17321">
    <property type="entry name" value="MFS_MMR_MDR_like"/>
    <property type="match status" value="1"/>
</dbReference>
<keyword evidence="4 8" id="KW-0812">Transmembrane</keyword>
<dbReference type="GO" id="GO:0005886">
    <property type="term" value="C:plasma membrane"/>
    <property type="evidence" value="ECO:0007669"/>
    <property type="project" value="UniProtKB-SubCell"/>
</dbReference>
<protein>
    <submittedName>
        <fullName evidence="10">Antiseptic resistance protein</fullName>
    </submittedName>
</protein>
<dbReference type="SUPFAM" id="SSF103473">
    <property type="entry name" value="MFS general substrate transporter"/>
    <property type="match status" value="1"/>
</dbReference>
<evidence type="ECO:0000313" key="10">
    <source>
        <dbReference type="EMBL" id="CRY77947.1"/>
    </source>
</evidence>
<feature type="transmembrane region" description="Helical" evidence="8">
    <location>
        <begin position="399"/>
        <end position="419"/>
    </location>
</feature>
<evidence type="ECO:0000256" key="2">
    <source>
        <dbReference type="ARBA" id="ARBA00022448"/>
    </source>
</evidence>
<feature type="transmembrane region" description="Helical" evidence="8">
    <location>
        <begin position="109"/>
        <end position="129"/>
    </location>
</feature>
<feature type="transmembrane region" description="Helical" evidence="8">
    <location>
        <begin position="266"/>
        <end position="291"/>
    </location>
</feature>
<evidence type="ECO:0000256" key="6">
    <source>
        <dbReference type="ARBA" id="ARBA00023136"/>
    </source>
</evidence>
<dbReference type="PRINTS" id="PR01036">
    <property type="entry name" value="TCRTETB"/>
</dbReference>
<feature type="transmembrane region" description="Helical" evidence="8">
    <location>
        <begin position="198"/>
        <end position="218"/>
    </location>
</feature>
<dbReference type="Pfam" id="PF07690">
    <property type="entry name" value="MFS_1"/>
    <property type="match status" value="1"/>
</dbReference>
<evidence type="ECO:0000256" key="3">
    <source>
        <dbReference type="ARBA" id="ARBA00022475"/>
    </source>
</evidence>
<dbReference type="KEGG" id="nfr:ERS450000_02675"/>
<dbReference type="RefSeq" id="WP_060592778.1">
    <property type="nucleotide sequence ID" value="NZ_CP031418.1"/>
</dbReference>
<organism evidence="10 11">
    <name type="scientific">Nocardia farcinica</name>
    <dbReference type="NCBI Taxonomy" id="37329"/>
    <lineage>
        <taxon>Bacteria</taxon>
        <taxon>Bacillati</taxon>
        <taxon>Actinomycetota</taxon>
        <taxon>Actinomycetes</taxon>
        <taxon>Mycobacteriales</taxon>
        <taxon>Nocardiaceae</taxon>
        <taxon>Nocardia</taxon>
    </lineage>
</organism>
<keyword evidence="3" id="KW-1003">Cell membrane</keyword>
<feature type="transmembrane region" description="Helical" evidence="8">
    <location>
        <begin position="79"/>
        <end position="103"/>
    </location>
</feature>
<dbReference type="PANTHER" id="PTHR42718">
    <property type="entry name" value="MAJOR FACILITATOR SUPERFAMILY MULTIDRUG TRANSPORTER MFSC"/>
    <property type="match status" value="1"/>
</dbReference>
<dbReference type="InterPro" id="IPR011701">
    <property type="entry name" value="MFS"/>
</dbReference>
<evidence type="ECO:0000313" key="11">
    <source>
        <dbReference type="Proteomes" id="UP000057820"/>
    </source>
</evidence>
<feature type="region of interest" description="Disordered" evidence="7">
    <location>
        <begin position="503"/>
        <end position="526"/>
    </location>
</feature>
<dbReference type="InterPro" id="IPR020846">
    <property type="entry name" value="MFS_dom"/>
</dbReference>
<feature type="transmembrane region" description="Helical" evidence="8">
    <location>
        <begin position="355"/>
        <end position="378"/>
    </location>
</feature>
<feature type="transmembrane region" description="Helical" evidence="8">
    <location>
        <begin position="12"/>
        <end position="35"/>
    </location>
</feature>
<keyword evidence="2" id="KW-0813">Transport</keyword>
<feature type="transmembrane region" description="Helical" evidence="8">
    <location>
        <begin position="477"/>
        <end position="499"/>
    </location>
</feature>
<dbReference type="Gene3D" id="1.20.1250.20">
    <property type="entry name" value="MFS general substrate transporter like domains"/>
    <property type="match status" value="1"/>
</dbReference>
<dbReference type="PROSITE" id="PS50850">
    <property type="entry name" value="MFS"/>
    <property type="match status" value="1"/>
</dbReference>
<evidence type="ECO:0000256" key="5">
    <source>
        <dbReference type="ARBA" id="ARBA00022989"/>
    </source>
</evidence>
<feature type="transmembrane region" description="Helical" evidence="8">
    <location>
        <begin position="297"/>
        <end position="319"/>
    </location>
</feature>
<accession>A0A0H5NRD9</accession>
<sequence>MTTTSSRPRSLVLAVLCLCVIAIYMDAMIVNLALPSLVRELGSSTTGLQWIIDAYALTFAALVLAAGSLGDRFGRRNTLLLGLVIFTVATGLGALCTSTGQLIAARTVMGLGAALIFPSTLSILTNVFVERTERAAAIGVWGAVSGIGVVLGPIVGGLLLEYFWWGSVFVVVVPVGLVCLVLTVLVVPDSRDPATPGLDVPGLVLSTAGIGVLVYSIIEAPNRGWLAAPTLLGFAGAAALLALLVARELRTPHPMIDMRLFANLRFSAACATITITFFTLNGFTFLVTQYFQFLKDYTPLGAGVRLIPVAVAIVVGSVLGGKLVLKVGTRAVVTTGLVLMALAYAWFSVDGVDTGYSLIAAQMVLIGLGIGSVAVPATESIMAVVPADKAGIGSAMNDATRLFGGTLGIAVVGSVHHSLYTGELPDSLPGLPADLLDHSRDSVGAALGVAARVAESGGQGVAAALVDSAEHAFLHGFQVSCLVVTGICAVAAVVAGSLLPTRAPVPDADPAPADSESRQTPEGMSS</sequence>